<dbReference type="Pfam" id="PF00011">
    <property type="entry name" value="HSP20"/>
    <property type="match status" value="1"/>
</dbReference>
<organism evidence="4 5">
    <name type="scientific">Thiohalobacter thiocyanaticus</name>
    <dbReference type="NCBI Taxonomy" id="585455"/>
    <lineage>
        <taxon>Bacteria</taxon>
        <taxon>Pseudomonadati</taxon>
        <taxon>Pseudomonadota</taxon>
        <taxon>Gammaproteobacteria</taxon>
        <taxon>Thiohalobacterales</taxon>
        <taxon>Thiohalobacteraceae</taxon>
        <taxon>Thiohalobacter</taxon>
    </lineage>
</organism>
<reference evidence="4 5" key="1">
    <citation type="submission" date="2017-05" db="EMBL/GenBank/DDBJ databases">
        <title>Thiocyanate degradation by Thiohalobacter thiocyanaticus FOKN1.</title>
        <authorList>
            <person name="Oshiki M."/>
            <person name="Fukushima T."/>
            <person name="Kawano S."/>
            <person name="Nakagawa J."/>
        </authorList>
    </citation>
    <scope>NUCLEOTIDE SEQUENCE [LARGE SCALE GENOMIC DNA]</scope>
    <source>
        <strain evidence="4 5">FOKN1</strain>
    </source>
</reference>
<dbReference type="OrthoDB" id="9792695at2"/>
<dbReference type="PROSITE" id="PS01031">
    <property type="entry name" value="SHSP"/>
    <property type="match status" value="1"/>
</dbReference>
<keyword evidence="5" id="KW-1185">Reference proteome</keyword>
<name>A0A1Z4VUL4_9GAMM</name>
<accession>A0A1Z4VUL4</accession>
<dbReference type="KEGG" id="ttc:FOKN1_2960"/>
<dbReference type="SUPFAM" id="SSF49764">
    <property type="entry name" value="HSP20-like chaperones"/>
    <property type="match status" value="1"/>
</dbReference>
<evidence type="ECO:0000259" key="3">
    <source>
        <dbReference type="PROSITE" id="PS01031"/>
    </source>
</evidence>
<protein>
    <submittedName>
        <fullName evidence="4">Molecular chaperon</fullName>
    </submittedName>
</protein>
<sequence>MALVRYEPWNMLDQLHREMNQLFDSRLRKSGEDESQVATADWVPAVDIREEDNRFVIHADIPGVDPKDIEVHMENGILTIKGERKQETEEEREGYKRIERVRGSFFRRFSLPDTADAEAISAKARDGVLEVVIPKHEKQQPRRIQVEG</sequence>
<comment type="similarity">
    <text evidence="1 2">Belongs to the small heat shock protein (HSP20) family.</text>
</comment>
<evidence type="ECO:0000313" key="4">
    <source>
        <dbReference type="EMBL" id="BAZ95317.1"/>
    </source>
</evidence>
<feature type="domain" description="SHSP" evidence="3">
    <location>
        <begin position="37"/>
        <end position="148"/>
    </location>
</feature>
<dbReference type="PANTHER" id="PTHR11527">
    <property type="entry name" value="HEAT-SHOCK PROTEIN 20 FAMILY MEMBER"/>
    <property type="match status" value="1"/>
</dbReference>
<dbReference type="CDD" id="cd06464">
    <property type="entry name" value="ACD_sHsps-like"/>
    <property type="match status" value="1"/>
</dbReference>
<evidence type="ECO:0000256" key="2">
    <source>
        <dbReference type="RuleBase" id="RU003616"/>
    </source>
</evidence>
<dbReference type="Proteomes" id="UP000218765">
    <property type="component" value="Chromosome"/>
</dbReference>
<proteinExistence type="inferred from homology"/>
<dbReference type="InterPro" id="IPR002068">
    <property type="entry name" value="A-crystallin/Hsp20_dom"/>
</dbReference>
<dbReference type="RefSeq" id="WP_096367316.1">
    <property type="nucleotide sequence ID" value="NZ_AP018052.1"/>
</dbReference>
<dbReference type="AlphaFoldDB" id="A0A1Z4VUL4"/>
<gene>
    <name evidence="4" type="ORF">FOKN1_2960</name>
</gene>
<dbReference type="EMBL" id="AP018052">
    <property type="protein sequence ID" value="BAZ95317.1"/>
    <property type="molecule type" value="Genomic_DNA"/>
</dbReference>
<dbReference type="InterPro" id="IPR031107">
    <property type="entry name" value="Small_HSP"/>
</dbReference>
<dbReference type="InterPro" id="IPR008978">
    <property type="entry name" value="HSP20-like_chaperone"/>
</dbReference>
<evidence type="ECO:0000313" key="5">
    <source>
        <dbReference type="Proteomes" id="UP000218765"/>
    </source>
</evidence>
<dbReference type="Gene3D" id="2.60.40.790">
    <property type="match status" value="1"/>
</dbReference>
<evidence type="ECO:0000256" key="1">
    <source>
        <dbReference type="PROSITE-ProRule" id="PRU00285"/>
    </source>
</evidence>